<reference evidence="2" key="1">
    <citation type="journal article" date="2019" name="Int. J. Syst. Evol. Microbiol.">
        <title>The Global Catalogue of Microorganisms (GCM) 10K type strain sequencing project: providing services to taxonomists for standard genome sequencing and annotation.</title>
        <authorList>
            <consortium name="The Broad Institute Genomics Platform"/>
            <consortium name="The Broad Institute Genome Sequencing Center for Infectious Disease"/>
            <person name="Wu L."/>
            <person name="Ma J."/>
        </authorList>
    </citation>
    <scope>NUCLEOTIDE SEQUENCE [LARGE SCALE GENOMIC DNA]</scope>
    <source>
        <strain evidence="2">CCUG 62945</strain>
    </source>
</reference>
<sequence>MKLAIIPARGGSKRIPRKNIKLFHGQPLLAYSIAAAKASGEFDRIIVSTDDAEIALLAEKLGAEVPFMRPAHLSGDHTSTIDVIQHAIQTLQDQGHFFDFVCCIYATAPFLRASFLSQGVQFLINCPSASYAFSVTTFAFPVQRAICLDASGRVGALYPEYRNTRSQDLPEALHDAGQFYWGRCDAWLRGDTIFSPCSLPVRLPRYLVQDIDTPEDWLMAEHMFAAVLAHEVIV</sequence>
<dbReference type="Proteomes" id="UP001596473">
    <property type="component" value="Unassembled WGS sequence"/>
</dbReference>
<dbReference type="EC" id="2.7.7.81" evidence="1"/>
<dbReference type="GO" id="GO:0016779">
    <property type="term" value="F:nucleotidyltransferase activity"/>
    <property type="evidence" value="ECO:0007669"/>
    <property type="project" value="UniProtKB-KW"/>
</dbReference>
<dbReference type="PANTHER" id="PTHR21485">
    <property type="entry name" value="HAD SUPERFAMILY MEMBERS CMAS AND KDSC"/>
    <property type="match status" value="1"/>
</dbReference>
<gene>
    <name evidence="1" type="primary">pseF</name>
    <name evidence="1" type="ORF">ACFQNF_07035</name>
</gene>
<accession>A0ABW2QVX5</accession>
<comment type="caution">
    <text evidence="1">The sequence shown here is derived from an EMBL/GenBank/DDBJ whole genome shotgun (WGS) entry which is preliminary data.</text>
</comment>
<dbReference type="SUPFAM" id="SSF53448">
    <property type="entry name" value="Nucleotide-diphospho-sugar transferases"/>
    <property type="match status" value="1"/>
</dbReference>
<protein>
    <submittedName>
        <fullName evidence="1">Pseudaminic acid cytidylyltransferase</fullName>
        <ecNumber evidence="1">2.7.7.81</ecNumber>
    </submittedName>
</protein>
<dbReference type="RefSeq" id="WP_380187230.1">
    <property type="nucleotide sequence ID" value="NZ_JBHTBQ010000011.1"/>
</dbReference>
<name>A0ABW2QVX5_9NEIS</name>
<evidence type="ECO:0000313" key="1">
    <source>
        <dbReference type="EMBL" id="MFC7419633.1"/>
    </source>
</evidence>
<evidence type="ECO:0000313" key="2">
    <source>
        <dbReference type="Proteomes" id="UP001596473"/>
    </source>
</evidence>
<dbReference type="EMBL" id="JBHTBQ010000011">
    <property type="protein sequence ID" value="MFC7419633.1"/>
    <property type="molecule type" value="Genomic_DNA"/>
</dbReference>
<dbReference type="Gene3D" id="3.90.550.10">
    <property type="entry name" value="Spore Coat Polysaccharide Biosynthesis Protein SpsA, Chain A"/>
    <property type="match status" value="1"/>
</dbReference>
<dbReference type="InterPro" id="IPR003329">
    <property type="entry name" value="Cytidylyl_trans"/>
</dbReference>
<dbReference type="Pfam" id="PF02348">
    <property type="entry name" value="CTP_transf_3"/>
    <property type="match status" value="1"/>
</dbReference>
<dbReference type="InterPro" id="IPR020039">
    <property type="entry name" value="PseF"/>
</dbReference>
<organism evidence="1 2">
    <name type="scientific">Iodobacter arcticus</name>
    <dbReference type="NCBI Taxonomy" id="590593"/>
    <lineage>
        <taxon>Bacteria</taxon>
        <taxon>Pseudomonadati</taxon>
        <taxon>Pseudomonadota</taxon>
        <taxon>Betaproteobacteria</taxon>
        <taxon>Neisseriales</taxon>
        <taxon>Chitinibacteraceae</taxon>
        <taxon>Iodobacter</taxon>
    </lineage>
</organism>
<dbReference type="NCBIfam" id="TIGR03584">
    <property type="entry name" value="PseF"/>
    <property type="match status" value="1"/>
</dbReference>
<keyword evidence="1" id="KW-0548">Nucleotidyltransferase</keyword>
<keyword evidence="1" id="KW-0808">Transferase</keyword>
<dbReference type="PANTHER" id="PTHR21485:SF6">
    <property type="entry name" value="N-ACYLNEURAMINATE CYTIDYLYLTRANSFERASE-RELATED"/>
    <property type="match status" value="1"/>
</dbReference>
<dbReference type="CDD" id="cd02513">
    <property type="entry name" value="CMP-NeuAc_Synthase"/>
    <property type="match status" value="1"/>
</dbReference>
<keyword evidence="2" id="KW-1185">Reference proteome</keyword>
<dbReference type="InterPro" id="IPR050793">
    <property type="entry name" value="CMP-NeuNAc_synthase"/>
</dbReference>
<proteinExistence type="predicted"/>
<dbReference type="InterPro" id="IPR029044">
    <property type="entry name" value="Nucleotide-diphossugar_trans"/>
</dbReference>